<evidence type="ECO:0000313" key="14">
    <source>
        <dbReference type="EMBL" id="EWG06366.1"/>
    </source>
</evidence>
<evidence type="ECO:0000256" key="1">
    <source>
        <dbReference type="ARBA" id="ARBA00001966"/>
    </source>
</evidence>
<feature type="binding site" evidence="10">
    <location>
        <position position="368"/>
    </location>
    <ligand>
        <name>[3Fe-4S] cluster</name>
        <dbReference type="ChEBI" id="CHEBI:21137"/>
    </ligand>
</feature>
<keyword evidence="15" id="KW-1185">Reference proteome</keyword>
<feature type="binding site" evidence="10">
    <location>
        <position position="61"/>
    </location>
    <ligand>
        <name>[4Fe-4S] cluster</name>
        <dbReference type="ChEBI" id="CHEBI:49883"/>
        <label>1</label>
    </ligand>
</feature>
<dbReference type="GO" id="GO:0044569">
    <property type="term" value="C:[Ni-Fe] hydrogenase complex"/>
    <property type="evidence" value="ECO:0007669"/>
    <property type="project" value="TreeGrafter"/>
</dbReference>
<evidence type="ECO:0000256" key="4">
    <source>
        <dbReference type="ARBA" id="ARBA00022485"/>
    </source>
</evidence>
<feature type="binding site" evidence="10">
    <location>
        <position position="334"/>
    </location>
    <ligand>
        <name>[4Fe-4S] cluster</name>
        <dbReference type="ChEBI" id="CHEBI:49883"/>
        <label>2</label>
    </ligand>
</feature>
<dbReference type="InterPro" id="IPR037024">
    <property type="entry name" value="NiFe_Hase_small_N_sf"/>
</dbReference>
<evidence type="ECO:0000256" key="8">
    <source>
        <dbReference type="ARBA" id="ARBA00023004"/>
    </source>
</evidence>
<feature type="binding site" evidence="10">
    <location>
        <position position="371"/>
    </location>
    <ligand>
        <name>[3Fe-4S] cluster</name>
        <dbReference type="ChEBI" id="CHEBI:21137"/>
    </ligand>
</feature>
<feature type="binding site" evidence="10">
    <location>
        <position position="340"/>
    </location>
    <ligand>
        <name>[4Fe-4S] cluster</name>
        <dbReference type="ChEBI" id="CHEBI:49883"/>
        <label>2</label>
    </ligand>
</feature>
<dbReference type="GO" id="GO:0016020">
    <property type="term" value="C:membrane"/>
    <property type="evidence" value="ECO:0007669"/>
    <property type="project" value="TreeGrafter"/>
</dbReference>
<gene>
    <name evidence="14" type="ORF">ASUL_09924</name>
</gene>
<dbReference type="InterPro" id="IPR001821">
    <property type="entry name" value="NiFe_hydrogenase_ssu"/>
</dbReference>
<feature type="binding site" evidence="10">
    <location>
        <position position="309"/>
    </location>
    <ligand>
        <name>[4Fe-4S] cluster</name>
        <dbReference type="ChEBI" id="CHEBI:49883"/>
        <label>2</label>
    </ligand>
</feature>
<comment type="similarity">
    <text evidence="3">Belongs to the [NiFe]/[NiFeSe] hydrogenase small subunit family.</text>
</comment>
<dbReference type="PANTHER" id="PTHR30013">
    <property type="entry name" value="NIFE / NIFESE HYDROGENASE SMALL SUBUNIT FAMILY MEMBER"/>
    <property type="match status" value="1"/>
</dbReference>
<comment type="caution">
    <text evidence="14">The sequence shown here is derived from an EMBL/GenBank/DDBJ whole genome shotgun (WGS) entry which is preliminary data.</text>
</comment>
<dbReference type="PATRIC" id="fig|1326980.6.peg.1979"/>
<keyword evidence="8 10" id="KW-0408">Iron</keyword>
<keyword evidence="4 10" id="KW-0004">4Fe-4S</keyword>
<evidence type="ECO:0000313" key="15">
    <source>
        <dbReference type="Proteomes" id="UP000054284"/>
    </source>
</evidence>
<evidence type="ECO:0000256" key="9">
    <source>
        <dbReference type="ARBA" id="ARBA00023014"/>
    </source>
</evidence>
<feature type="non-terminal residue" evidence="14">
    <location>
        <position position="1"/>
    </location>
</feature>
<dbReference type="GO" id="GO:0008901">
    <property type="term" value="F:ferredoxin hydrogenase activity"/>
    <property type="evidence" value="ECO:0007669"/>
    <property type="project" value="InterPro"/>
</dbReference>
<dbReference type="GO" id="GO:0051539">
    <property type="term" value="F:4 iron, 4 sulfur cluster binding"/>
    <property type="evidence" value="ECO:0007669"/>
    <property type="project" value="UniProtKB-KW"/>
</dbReference>
<keyword evidence="6" id="KW-0732">Signal</keyword>
<dbReference type="Gene3D" id="3.40.50.700">
    <property type="entry name" value="NADH:ubiquinone oxidoreductase-like, 20kDa subunit"/>
    <property type="match status" value="1"/>
</dbReference>
<evidence type="ECO:0000256" key="3">
    <source>
        <dbReference type="ARBA" id="ARBA00006605"/>
    </source>
</evidence>
<comment type="subcellular location">
    <subcellularLocation>
        <location evidence="2">Cell envelope</location>
    </subcellularLocation>
</comment>
<reference evidence="14 15" key="1">
    <citation type="journal article" date="2014" name="Genome Announc.">
        <title>Draft Genome Sequence of the Sulfolobales Archaeon AZ1, Obtained through Metagenomic Analysis of a Mexican Hot Spring.</title>
        <authorList>
            <person name="Servin-Garciduenas L.E."/>
            <person name="Martinez-Romero E."/>
        </authorList>
    </citation>
    <scope>NUCLEOTIDE SEQUENCE [LARGE SCALE GENOMIC DNA]</scope>
    <source>
        <strain evidence="14">AZ1-illumnia</strain>
    </source>
</reference>
<feature type="binding site" evidence="10">
    <location>
        <position position="174"/>
    </location>
    <ligand>
        <name>[4Fe-4S] cluster</name>
        <dbReference type="ChEBI" id="CHEBI:49883"/>
        <label>1</label>
    </ligand>
</feature>
<dbReference type="GO" id="GO:0051538">
    <property type="term" value="F:3 iron, 4 sulfur cluster binding"/>
    <property type="evidence" value="ECO:0007669"/>
    <property type="project" value="UniProtKB-KW"/>
</dbReference>
<evidence type="ECO:0000259" key="12">
    <source>
        <dbReference type="Pfam" id="PF01058"/>
    </source>
</evidence>
<comment type="cofactor">
    <cofactor evidence="1">
        <name>[4Fe-4S] cluster</name>
        <dbReference type="ChEBI" id="CHEBI:49883"/>
    </cofactor>
</comment>
<sequence>PYSFLPKRFHMSLKISRRDFLKLALTATMLAAPEWDKAIGKAVSMIKNGDVNIVWFEAQACEGNTTALIQATDPTVTQVLFGASPLVGPGSVKISFWPSLMPQQGEQAIDVLNDIIAGNHNPYVLVLEGSFPDENTAQQYNSGGFWGMLGPKTLNEWVAELLPNAVAVLAVGNCASYGGLVADKVYQPPPKFITPSWSPSPTGAVGFFDDPLRGYKGLLSRFYEDNYLNASAGAAPFYTFVKDPNSYLDITPSPSASVKPAIAVPGCPANGNGIMRTLANLVLWAGGLAPLPELDQYWRPMYFFQYTVHEQCPRAAWYAAGEFRTQPGEPNAACLFEVGCKGPVSNCPWNKYGWVGGIGGPTRTGAVCIGCTMPGFTDLYEPFYKPLQVPTPSSTLTTAGLIGAGVVIGAAAGLAEKKMVRKGGMRSK</sequence>
<evidence type="ECO:0000256" key="6">
    <source>
        <dbReference type="ARBA" id="ARBA00022729"/>
    </source>
</evidence>
<keyword evidence="9 10" id="KW-0411">Iron-sulfur</keyword>
<dbReference type="InterPro" id="IPR006137">
    <property type="entry name" value="NADH_UbQ_OxRdtase-like_20kDa"/>
</dbReference>
<feature type="binding site" evidence="10">
    <location>
        <position position="267"/>
    </location>
    <ligand>
        <name>[4Fe-4S] cluster</name>
        <dbReference type="ChEBI" id="CHEBI:49883"/>
        <label>1</label>
    </ligand>
</feature>
<accession>W7KT44</accession>
<keyword evidence="5 10" id="KW-0479">Metal-binding</keyword>
<feature type="domain" description="NADH:ubiquinone oxidoreductase-like 20kDa subunit" evidence="12">
    <location>
        <begin position="61"/>
        <end position="280"/>
    </location>
</feature>
<evidence type="ECO:0000256" key="11">
    <source>
        <dbReference type="SAM" id="Phobius"/>
    </source>
</evidence>
<dbReference type="Gene3D" id="4.10.480.10">
    <property type="entry name" value="Cytochrome-c3 hydrogenase, C-terminal domain"/>
    <property type="match status" value="1"/>
</dbReference>
<protein>
    <submittedName>
        <fullName evidence="14">Hydrogenase (NiFe) small subunit HydA</fullName>
    </submittedName>
</protein>
<keyword evidence="7" id="KW-0560">Oxidoreductase</keyword>
<dbReference type="Proteomes" id="UP000054284">
    <property type="component" value="Unassembled WGS sequence"/>
</dbReference>
<dbReference type="Pfam" id="PF14720">
    <property type="entry name" value="NiFe_hyd_SSU_C"/>
    <property type="match status" value="1"/>
</dbReference>
<evidence type="ECO:0000256" key="5">
    <source>
        <dbReference type="ARBA" id="ARBA00022723"/>
    </source>
</evidence>
<feature type="binding site" evidence="10">
    <location>
        <position position="312"/>
    </location>
    <ligand>
        <name>[4Fe-4S] cluster</name>
        <dbReference type="ChEBI" id="CHEBI:49883"/>
        <label>2</label>
    </ligand>
</feature>
<organism evidence="14 15">
    <name type="scientific">Candidatus Aramenus sulfurataquae</name>
    <dbReference type="NCBI Taxonomy" id="1326980"/>
    <lineage>
        <taxon>Archaea</taxon>
        <taxon>Thermoproteota</taxon>
        <taxon>Thermoprotei</taxon>
        <taxon>Sulfolobales</taxon>
        <taxon>Sulfolobaceae</taxon>
        <taxon>Candidatus Aramenus</taxon>
    </lineage>
</organism>
<evidence type="ECO:0000259" key="13">
    <source>
        <dbReference type="Pfam" id="PF14720"/>
    </source>
</evidence>
<dbReference type="Pfam" id="PF01058">
    <property type="entry name" value="Oxidored_q6"/>
    <property type="match status" value="1"/>
</dbReference>
<dbReference type="GO" id="GO:0009375">
    <property type="term" value="C:ferredoxin hydrogenase complex"/>
    <property type="evidence" value="ECO:0007669"/>
    <property type="project" value="InterPro"/>
</dbReference>
<dbReference type="EMBL" id="ASRH01000035">
    <property type="protein sequence ID" value="EWG06366.1"/>
    <property type="molecule type" value="Genomic_DNA"/>
</dbReference>
<evidence type="ECO:0000256" key="10">
    <source>
        <dbReference type="PIRSR" id="PIRSR000310-1"/>
    </source>
</evidence>
<keyword evidence="11" id="KW-1133">Transmembrane helix</keyword>
<dbReference type="GO" id="GO:0046872">
    <property type="term" value="F:metal ion binding"/>
    <property type="evidence" value="ECO:0007669"/>
    <property type="project" value="UniProtKB-KW"/>
</dbReference>
<name>W7KT44_9CREN</name>
<dbReference type="InterPro" id="IPR037148">
    <property type="entry name" value="NiFe-Hase_small_C_sf"/>
</dbReference>
<proteinExistence type="inferred from homology"/>
<keyword evidence="11" id="KW-0472">Membrane</keyword>
<feature type="transmembrane region" description="Helical" evidence="11">
    <location>
        <begin position="396"/>
        <end position="415"/>
    </location>
</feature>
<keyword evidence="11" id="KW-0812">Transmembrane</keyword>
<dbReference type="GO" id="GO:0009055">
    <property type="term" value="F:electron transfer activity"/>
    <property type="evidence" value="ECO:0007669"/>
    <property type="project" value="TreeGrafter"/>
</dbReference>
<feature type="domain" description="Cytochrome-c3 hydrogenase C-terminal" evidence="13">
    <location>
        <begin position="304"/>
        <end position="384"/>
    </location>
</feature>
<dbReference type="PIRSF" id="PIRSF000310">
    <property type="entry name" value="NiFe_hyd_ssu"/>
    <property type="match status" value="1"/>
</dbReference>
<dbReference type="PANTHER" id="PTHR30013:SF5">
    <property type="entry name" value="HYDROGENASE SMALL SUBUNIT"/>
    <property type="match status" value="1"/>
</dbReference>
<evidence type="ECO:0000256" key="2">
    <source>
        <dbReference type="ARBA" id="ARBA00004196"/>
    </source>
</evidence>
<dbReference type="GO" id="GO:0009061">
    <property type="term" value="P:anaerobic respiration"/>
    <property type="evidence" value="ECO:0007669"/>
    <property type="project" value="TreeGrafter"/>
</dbReference>
<dbReference type="InterPro" id="IPR027394">
    <property type="entry name" value="Cytochrome-c3_hydrogenase_C"/>
</dbReference>
<keyword evidence="10" id="KW-0003">3Fe-4S</keyword>
<evidence type="ECO:0000256" key="7">
    <source>
        <dbReference type="ARBA" id="ARBA00023002"/>
    </source>
</evidence>
<dbReference type="SUPFAM" id="SSF56770">
    <property type="entry name" value="HydA/Nqo6-like"/>
    <property type="match status" value="1"/>
</dbReference>
<dbReference type="AlphaFoldDB" id="W7KT44"/>